<evidence type="ECO:0000313" key="1">
    <source>
        <dbReference type="EMBL" id="EEE17228.1"/>
    </source>
</evidence>
<proteinExistence type="predicted"/>
<gene>
    <name evidence="1" type="ORF">ATORI0001_1269</name>
</gene>
<dbReference type="Proteomes" id="UP000004070">
    <property type="component" value="Unassembled WGS sequence"/>
</dbReference>
<organism evidence="1 2">
    <name type="scientific">Lancefieldella rimae (strain ATCC 49626 / DSM 7090 / CCUG 31168 / NBRC 15546 / VPI D140H-11A)</name>
    <name type="common">Atopobium rimae</name>
    <dbReference type="NCBI Taxonomy" id="553184"/>
    <lineage>
        <taxon>Bacteria</taxon>
        <taxon>Bacillati</taxon>
        <taxon>Actinomycetota</taxon>
        <taxon>Coriobacteriia</taxon>
        <taxon>Coriobacteriales</taxon>
        <taxon>Atopobiaceae</taxon>
        <taxon>Lancefieldella</taxon>
    </lineage>
</organism>
<comment type="caution">
    <text evidence="1">The sequence shown here is derived from an EMBL/GenBank/DDBJ whole genome shotgun (WGS) entry which is preliminary data.</text>
</comment>
<sequence length="46" mass="5464">MLTSANSPRAIRTTLIFLHEVFCAYVRVISEQTHTIPMFSRYFTWK</sequence>
<dbReference type="AlphaFoldDB" id="B9CLT6"/>
<protein>
    <submittedName>
        <fullName evidence="1">Uncharacterized protein</fullName>
    </submittedName>
</protein>
<dbReference type="EMBL" id="ACFE01000002">
    <property type="protein sequence ID" value="EEE17228.1"/>
    <property type="molecule type" value="Genomic_DNA"/>
</dbReference>
<accession>B9CLT6</accession>
<evidence type="ECO:0000313" key="2">
    <source>
        <dbReference type="Proteomes" id="UP000004070"/>
    </source>
</evidence>
<name>B9CLT6_LANR4</name>
<reference evidence="1 2" key="1">
    <citation type="submission" date="2009-01" db="EMBL/GenBank/DDBJ databases">
        <authorList>
            <person name="Madupu R."/>
            <person name="Sebastian Y."/>
            <person name="Durkin A.S."/>
            <person name="Torralba M."/>
            <person name="Methe B."/>
            <person name="Sutton G.G."/>
            <person name="Strausberg R.L."/>
            <person name="Nelson K.E."/>
        </authorList>
    </citation>
    <scope>NUCLEOTIDE SEQUENCE [LARGE SCALE GENOMIC DNA]</scope>
    <source>
        <strain evidence="1 2">ATCC 49626</strain>
    </source>
</reference>